<keyword evidence="6" id="KW-0812">Transmembrane</keyword>
<dbReference type="NCBIfam" id="TIGR03804">
    <property type="entry name" value="para_beta_helix"/>
    <property type="match status" value="5"/>
</dbReference>
<evidence type="ECO:0000256" key="1">
    <source>
        <dbReference type="ARBA" id="ARBA00004613"/>
    </source>
</evidence>
<dbReference type="NCBIfam" id="NF041518">
    <property type="entry name" value="choice_anch_Q"/>
    <property type="match status" value="1"/>
</dbReference>
<dbReference type="InterPro" id="IPR006633">
    <property type="entry name" value="Carb-bd_sugar_hydrolysis-dom"/>
</dbReference>
<evidence type="ECO:0000313" key="8">
    <source>
        <dbReference type="EMBL" id="GAA4410315.1"/>
    </source>
</evidence>
<dbReference type="InterPro" id="IPR039448">
    <property type="entry name" value="Beta_helix"/>
</dbReference>
<feature type="region of interest" description="Disordered" evidence="5">
    <location>
        <begin position="3584"/>
        <end position="3611"/>
    </location>
</feature>
<dbReference type="NCBIfam" id="TIGR04214">
    <property type="entry name" value="CSLREA_Nterm"/>
    <property type="match status" value="1"/>
</dbReference>
<feature type="region of interest" description="Disordered" evidence="5">
    <location>
        <begin position="1"/>
        <end position="27"/>
    </location>
</feature>
<feature type="compositionally biased region" description="Gly residues" evidence="5">
    <location>
        <begin position="3851"/>
        <end position="3875"/>
    </location>
</feature>
<dbReference type="Gene3D" id="2.60.40.10">
    <property type="entry name" value="Immunoglobulins"/>
    <property type="match status" value="1"/>
</dbReference>
<dbReference type="NCBIfam" id="NF033679">
    <property type="entry name" value="DNRLRE_dom"/>
    <property type="match status" value="3"/>
</dbReference>
<accession>A0ABP8KN29</accession>
<feature type="compositionally biased region" description="Low complexity" evidence="5">
    <location>
        <begin position="1626"/>
        <end position="1640"/>
    </location>
</feature>
<keyword evidence="6" id="KW-0472">Membrane</keyword>
<reference evidence="9" key="1">
    <citation type="journal article" date="2019" name="Int. J. Syst. Evol. Microbiol.">
        <title>The Global Catalogue of Microorganisms (GCM) 10K type strain sequencing project: providing services to taxonomists for standard genome sequencing and annotation.</title>
        <authorList>
            <consortium name="The Broad Institute Genomics Platform"/>
            <consortium name="The Broad Institute Genome Sequencing Center for Infectious Disease"/>
            <person name="Wu L."/>
            <person name="Ma J."/>
        </authorList>
    </citation>
    <scope>NUCLEOTIDE SEQUENCE [LARGE SCALE GENOMIC DNA]</scope>
    <source>
        <strain evidence="9">JCM 17809</strain>
    </source>
</reference>
<feature type="compositionally biased region" description="Low complexity" evidence="5">
    <location>
        <begin position="1712"/>
        <end position="1723"/>
    </location>
</feature>
<gene>
    <name evidence="8" type="ORF">GCM10023168_29890</name>
</gene>
<feature type="transmembrane region" description="Helical" evidence="6">
    <location>
        <begin position="33"/>
        <end position="54"/>
    </location>
</feature>
<dbReference type="InterPro" id="IPR006626">
    <property type="entry name" value="PbH1"/>
</dbReference>
<evidence type="ECO:0000256" key="2">
    <source>
        <dbReference type="ARBA" id="ARBA00022525"/>
    </source>
</evidence>
<feature type="compositionally biased region" description="Low complexity" evidence="5">
    <location>
        <begin position="3596"/>
        <end position="3611"/>
    </location>
</feature>
<dbReference type="Proteomes" id="UP001500945">
    <property type="component" value="Unassembled WGS sequence"/>
</dbReference>
<feature type="compositionally biased region" description="Polar residues" evidence="5">
    <location>
        <begin position="3584"/>
        <end position="3594"/>
    </location>
</feature>
<dbReference type="InterPro" id="IPR055372">
    <property type="entry name" value="CBM96"/>
</dbReference>
<feature type="region of interest" description="Disordered" evidence="5">
    <location>
        <begin position="1702"/>
        <end position="1723"/>
    </location>
</feature>
<dbReference type="Gene3D" id="2.160.20.10">
    <property type="entry name" value="Single-stranded right-handed beta-helix, Pectin lyase-like"/>
    <property type="match status" value="8"/>
</dbReference>
<dbReference type="PROSITE" id="PS50835">
    <property type="entry name" value="IG_LIKE"/>
    <property type="match status" value="2"/>
</dbReference>
<dbReference type="Pfam" id="PF13229">
    <property type="entry name" value="Beta_helix"/>
    <property type="match status" value="5"/>
</dbReference>
<feature type="region of interest" description="Disordered" evidence="5">
    <location>
        <begin position="1617"/>
        <end position="1640"/>
    </location>
</feature>
<evidence type="ECO:0000256" key="5">
    <source>
        <dbReference type="SAM" id="MobiDB-lite"/>
    </source>
</evidence>
<dbReference type="InterPro" id="IPR011050">
    <property type="entry name" value="Pectin_lyase_fold/virulence"/>
</dbReference>
<feature type="region of interest" description="Disordered" evidence="5">
    <location>
        <begin position="658"/>
        <end position="691"/>
    </location>
</feature>
<keyword evidence="9" id="KW-1185">Reference proteome</keyword>
<protein>
    <recommendedName>
        <fullName evidence="7">Ig-like domain-containing protein</fullName>
    </recommendedName>
</protein>
<feature type="region of interest" description="Disordered" evidence="5">
    <location>
        <begin position="4020"/>
        <end position="4045"/>
    </location>
</feature>
<dbReference type="SMART" id="SM00722">
    <property type="entry name" value="CASH"/>
    <property type="match status" value="8"/>
</dbReference>
<evidence type="ECO:0000256" key="4">
    <source>
        <dbReference type="ARBA" id="ARBA00022737"/>
    </source>
</evidence>
<feature type="compositionally biased region" description="Polar residues" evidence="5">
    <location>
        <begin position="9"/>
        <end position="20"/>
    </location>
</feature>
<dbReference type="InterPro" id="IPR022441">
    <property type="entry name" value="Para_beta_helix_rpt-2"/>
</dbReference>
<organism evidence="8 9">
    <name type="scientific">Fodinibacter luteus</name>
    <dbReference type="NCBI Taxonomy" id="552064"/>
    <lineage>
        <taxon>Bacteria</taxon>
        <taxon>Bacillati</taxon>
        <taxon>Actinomycetota</taxon>
        <taxon>Actinomycetes</taxon>
        <taxon>Micrococcales</taxon>
        <taxon>Intrasporangiaceae</taxon>
        <taxon>Fodinibacter (ex Wang et al. 2009)</taxon>
    </lineage>
</organism>
<feature type="region of interest" description="Disordered" evidence="5">
    <location>
        <begin position="3849"/>
        <end position="3876"/>
    </location>
</feature>
<dbReference type="InterPro" id="IPR007110">
    <property type="entry name" value="Ig-like_dom"/>
</dbReference>
<dbReference type="InterPro" id="IPR026457">
    <property type="entry name" value="CSLREA_Nterm"/>
</dbReference>
<evidence type="ECO:0000256" key="6">
    <source>
        <dbReference type="SAM" id="Phobius"/>
    </source>
</evidence>
<dbReference type="Pfam" id="PF05048">
    <property type="entry name" value="NosD"/>
    <property type="match status" value="1"/>
</dbReference>
<proteinExistence type="predicted"/>
<dbReference type="PANTHER" id="PTHR34677:SF3">
    <property type="entry name" value="BACTERIAL IG-LIKE DOMAIN-CONTAINING PROTEIN"/>
    <property type="match status" value="1"/>
</dbReference>
<feature type="region of interest" description="Disordered" evidence="5">
    <location>
        <begin position="1541"/>
        <end position="1573"/>
    </location>
</feature>
<keyword evidence="4" id="KW-0677">Repeat</keyword>
<evidence type="ECO:0000313" key="9">
    <source>
        <dbReference type="Proteomes" id="UP001500945"/>
    </source>
</evidence>
<evidence type="ECO:0000259" key="7">
    <source>
        <dbReference type="PROSITE" id="PS50835"/>
    </source>
</evidence>
<dbReference type="Pfam" id="PF24517">
    <property type="entry name" value="CBM96"/>
    <property type="match status" value="3"/>
</dbReference>
<comment type="caution">
    <text evidence="8">The sequence shown here is derived from an EMBL/GenBank/DDBJ whole genome shotgun (WGS) entry which is preliminary data.</text>
</comment>
<keyword evidence="6" id="KW-1133">Transmembrane helix</keyword>
<dbReference type="RefSeq" id="WP_345207416.1">
    <property type="nucleotide sequence ID" value="NZ_BAABGM010000020.1"/>
</dbReference>
<dbReference type="InterPro" id="IPR013783">
    <property type="entry name" value="Ig-like_fold"/>
</dbReference>
<sequence>MSGRHAQGRQAQVTRSTSSGGDRAVARRRRRRTALAALVGVAAVTASLLVAPLASYASTTFVVTSTADLVDASPGDGLCATDAGSCTLRAAVQEANASPVVDTVTVPAGTYRLTRPPEGGNEADSGDLDVTAPLVVVGAGSGTTSVVGGPVPEGAPPEQLGMDRLLELTDTAGSVSLTGLSLRDGWSAEEGGAVLNASAGTVTFTDVVVADSASQGEGGGIHHVQGALHLVDSRVSGNTGRGGGGLYVAGELNPNGVAARATLTRTTVSGNEAASGGGISVEHEGDLELRAATVTDNHADAHGGGASVTSKATLSVTDGSFVDNTTHGDGGGLFTSTEASVSVTGTRFEGNRAGAEVDGEVPDGSGGGLAAGGMGSLSVTDAVFTGNEASAEGGGAYLDNNGSVTMSDTQVSGNHAHAGAGIENAAARVTLRNLSITGNEADADGGGIESNGSGNFTIIDTTISGNTAENGGGIANAADGALRIEKTLIWDNRALQRTSDDTGLGGGVYSLGDAKALYENVTISGNIAQVRGGGIYVDADAPVVVTSTTIAHNSSPIASGVGGEIGSPNVPIQPSAGVILRNTIVSDNELGPNCSFAVGSEGGNLEDGDSCWFRGPLDRSNAPTAGLDAVADRGGSTMTMGLTPESLALDGGVTPCPSTDQRGVARPQNERCDSGAFESEGPFPAPDDTAPDTEFVAGPIQDTLTTSLFRFTGTDDVTATEDLRYECRLLESDPTEPPDPPDPTQPLPPELQFVGCGQPWQVPLIEDGYWTFEARAIDRAGNVDPTPFVHQFGGFADVIAPNTTILEKPSDPSTSSAATFTFSATDNATPVEFMEFECRLDTLDPAAWLECTNPAVYSNLAPGEHTFEVRAADAADNIDPSPASHTWTVGSPVDCDAANMTLTATADATVDEATPLDNLGNLEALTVRSAAPGADARSLVRFDLPGGLPPCELESATLRLFGEGDDGRVLLAVPAATAWVENTVTWNTQPAGAGLPSTTTSGSGYRELDVTANVEAFASGTPNHGWIVRDAAEEDAAGAEQTFVSSEAVREPPTPPQLVLRFEPAGTPTPPAPPEPVGTTTVTCGQVVTESIRVANDLVGCMGEGLVVGAPNLVVDLDGHTISSGLVLDPGAEQGFFAGIRNSGHTNVVVRGGTVTGFGYGVRLMAGVTHNLVTDMTLRSNTSAGVELFDADNGRVGNTVRGNTMTLNGDGVTLLGGSEGSTIAENTFSGNLGRAVYGFDASHHTIADNTVSGDTGDPLLDSDGGISLESSTDTVVSGNFLSDIGDAAILVTAGSHRTVIEDNTTTRTSDSGVSVDDSDGVTVRGNTLHLSGGAAIGLGGSDDALVEDNDVRYNPGGIQLAGSNDAVIRANDARQTQADGISLESSARNLVADNLTNHTGGTGISVEGEVLDANGDPVDGNTIESNEATGNLGDGIAVNGAGHTVTANEAYNNGAWGISAAAGTIDGGGNLASGNAEPEQCTGVVCDPGSAPAPVAPDTTAPDAAITSAPANGSSALAAHTFAFTATDDQAPVTAMRFECRLDAPPDPEPEPPEPPEPGDPPEPPQPVDVDNWLPCGSPFTYQYLLSGEHTFEVRAIDPSDNVDLTPDVHTWTVVSAPPGPDAIAPSTTITSGPTDPSTSSDASFAFAGYDNATPGPYLTFECSVDGGDFTACTSPRTLTDLALGEHDFAVRAVDAAGNRDASPATRTWTVEEPPADTTAPETTLDEHPDPLTVGTSATFAFSSPEDDVTFECRLDGAEYAACTSPTTLTVAPGEHTFDVRAVDAAGNEDDTPATWSWTVGAAPVPTAPTCGQVVTESIVLTADLTDCGGDGLVVGAGDITIDLDGHVVDGTGLATGIRVDGHDRVTVTGGSVQEFDHGVALGSGTSGAIVHAMELRMNELAGVSLTNADDAAGGSTVRHTLTTANGVGILVEAGTQRAHVHHNTVTGNTGQGIHVLASGDNSIEDNTLSGSSDAGVELVGSVGNRLLRNTVSQAADTAVIVAEGSHQTVLEENTLTDSEGGVAVELSDGARIVGNTVHNMSDAGVVLESADGALVRDNDLRFNAGGIELGGSSGNRIEANLASETAGTGIEVGDGSLRNVFLGNEANANEGAGISVGAAAPAGEGNLIDGNTADDNATDGITVSAVGHMIARNSANHNGGYGIYSALATVAGTNVDGGGNRASGNEGGGIDPETGLVIQCFNISCDGGAGAPSDTVAPDTSVIDGPGDPTTRTTATITFTGSDNATPVTFECRLDSTDAAGFAPCTSPASFTGLTVGEHVFEVRATDWSGNVDPTPAQHAWTIQAPAPDQAPETTILTGPDPTTVGTQATFTFESDEEGVEYTCSLDGSDAACTSPVTFDGLAVGGHVFEVAATDADGLTDPTPATWTWTVTAAPVATSVSCGQTITSSVRVTNDLADCPGDGLVIGADAITVDLDGHTIDGIGLGAGVRNTGFDSVAVTGGTITEFDDGILFAGGHGIVDAMTLTENQVSGVAIRGGPTGSVVRHVDVGSSPVGIELSGGTTGATVHDATLTLVPGDGVLLDGTTASTVTRTAVTGASQSGIALVGASGNTITDNTLSSNSGSGVSLDLASDDNTVRGNDVADSGSDGIVVTESDGNDVVANVVTTSGGCGIGLEGATNTLVASNDVRFNAGGICLTLSSGNTIERNTVAGSSGTGISLEGESFDNVVRLNTVSGSSGSGIEVAGAAPAGEGNLVQGNVATGNSGDGIAVADAGHTVTDNVVTLNDGWGIFAVDGTVDGGGNEASGNAEPAQCLVVVCTVTAAPGAPDTTIVDRPSDPSNSANAQFTFTGSDNTTPTSALGFQCRLDSTDELDFVDCDNPWQLTDLEPGEHTFEVRAIDETGIVDPTPATFTWTYVALPTGAAPDTFIDLAPPAASPLLDVYFTFSSNEPDVTYECSLDGAVFTTCAFAAEYSFEETEVGSHTFRVRATDPEGNTDLTPATFTWTITGILATVTSGPAFVPAEGTDPATGGETIDTTATFTFEANVADATFRCSIDGLAFTECTPPVTYTGLAVGDRLFQVYAIDPEGAEQIEATQYDWTIVSGLDTVPPDTQVTGGPADPTGAATFEFAGTDNVTSPQGLTFECSLDDPADAAFAACTSPWTYPNPAQPEPLAPGTHTFHVRAIDAEDNVDPTPATLEFTYAADDIAPAVAITALPATTAAAGVTARFTANDPFATFECALDGAAFEVCSSPHEVVVEDAGPHTLAVRATDLAGNTGAVAEATWRYLAAPETSLTVTPPAESVGAAVTFEFTASVAGATFECALDAGSWTPCTSPHEVTGLVDGQHTFSVRGTSDGFTDPSPAQHVWTVTGAPVDTEPPETTIDSGPSAVTTATTATLTFSSGDPGAGFACRLDGGPFEPCTSPLELSALAEGDHLLEVRAVDAAGNTDPTPASHAWTVDGPPEATITAGPDEATELTTATFEFTSDEPGSTFTCWLDGSEVGCTSPKTYTDLTVGDHVFAVRATDAAGNVQAQWTEWEWTVTPAVAPATTLTEAPTGTTTTASATLAFTADEPGTFECALDGAAFAECTSPLTLTGLDAGSHTFAVRAVDLAGNRDASPATTTWTVSLPDSSAPETTGTEGPTGPTTSTTASFAFGANETGSTFECSLDGTAFAACTSPTSVSGLAVGAHTYDVRATDAAGNTDPTPYRWSWTVEAPPPSCTAGPVTLTATGDSWIDQGSPSSNKGTDSVLKVMSKSGSNLRALVRFQMPTVPAGCEVNTATLRLNAASARTGRTLQAFQVGGAWTEAGVTWANQPSTTGTPATTSSGTGWREWAVKGQVSGMLAAGGGHGFLVRDASENNDHEQQFRSRENGSNRPQLVITWATAGSGGGGGGTGGGGGGGAGGGGGGGTPAPSCTTVTVDASADTWVDQSSPSQTKGTDSALKVRSKNGQNVRTLVAFPLPTVPAGCVVDSATLRLNAGSAASGRTLQAFATASAWSEGSASWANQPATTGAAVTTTSGTGWREWGVGAIVRSMYSNGGGSGFLVRDASEGANAEQSFSSREAGADQTPELVVRFAPAP</sequence>
<evidence type="ECO:0000256" key="3">
    <source>
        <dbReference type="ARBA" id="ARBA00022729"/>
    </source>
</evidence>
<keyword evidence="2" id="KW-0964">Secreted</keyword>
<feature type="domain" description="Ig-like" evidence="7">
    <location>
        <begin position="1637"/>
        <end position="1770"/>
    </location>
</feature>
<feature type="domain" description="Ig-like" evidence="7">
    <location>
        <begin position="3350"/>
        <end position="3474"/>
    </location>
</feature>
<comment type="subcellular location">
    <subcellularLocation>
        <location evidence="1">Secreted</location>
    </subcellularLocation>
</comment>
<dbReference type="InterPro" id="IPR007742">
    <property type="entry name" value="NosD_dom"/>
</dbReference>
<name>A0ABP8KN29_9MICO</name>
<dbReference type="PANTHER" id="PTHR34677">
    <property type="match status" value="1"/>
</dbReference>
<keyword evidence="3" id="KW-0732">Signal</keyword>
<dbReference type="InterPro" id="IPR059226">
    <property type="entry name" value="Choice_anch_Q_dom"/>
</dbReference>
<feature type="compositionally biased region" description="Pro residues" evidence="5">
    <location>
        <begin position="1555"/>
        <end position="1567"/>
    </location>
</feature>
<dbReference type="SMART" id="SM00710">
    <property type="entry name" value="PbH1"/>
    <property type="match status" value="44"/>
</dbReference>
<dbReference type="SUPFAM" id="SSF51126">
    <property type="entry name" value="Pectin lyase-like"/>
    <property type="match status" value="8"/>
</dbReference>
<dbReference type="EMBL" id="BAABGM010000020">
    <property type="protein sequence ID" value="GAA4410315.1"/>
    <property type="molecule type" value="Genomic_DNA"/>
</dbReference>
<dbReference type="InterPro" id="IPR012334">
    <property type="entry name" value="Pectin_lyas_fold"/>
</dbReference>